<feature type="transmembrane region" description="Helical" evidence="1">
    <location>
        <begin position="50"/>
        <end position="70"/>
    </location>
</feature>
<evidence type="ECO:0000313" key="2">
    <source>
        <dbReference type="EMBL" id="MDR6225379.1"/>
    </source>
</evidence>
<evidence type="ECO:0000256" key="1">
    <source>
        <dbReference type="SAM" id="Phobius"/>
    </source>
</evidence>
<evidence type="ECO:0000313" key="3">
    <source>
        <dbReference type="Proteomes" id="UP001185012"/>
    </source>
</evidence>
<dbReference type="Proteomes" id="UP001185012">
    <property type="component" value="Unassembled WGS sequence"/>
</dbReference>
<keyword evidence="3" id="KW-1185">Reference proteome</keyword>
<proteinExistence type="predicted"/>
<reference evidence="2 3" key="1">
    <citation type="submission" date="2023-07" db="EMBL/GenBank/DDBJ databases">
        <title>Genomic Encyclopedia of Type Strains, Phase IV (KMG-IV): sequencing the most valuable type-strain genomes for metagenomic binning, comparative biology and taxonomic classification.</title>
        <authorList>
            <person name="Goeker M."/>
        </authorList>
    </citation>
    <scope>NUCLEOTIDE SEQUENCE [LARGE SCALE GENOMIC DNA]</scope>
    <source>
        <strain evidence="2 3">DSM 45903</strain>
    </source>
</reference>
<dbReference type="InterPro" id="IPR007563">
    <property type="entry name" value="DUF554"/>
</dbReference>
<dbReference type="RefSeq" id="WP_309863996.1">
    <property type="nucleotide sequence ID" value="NZ_JAVDQG010000003.1"/>
</dbReference>
<organism evidence="2 3">
    <name type="scientific">Desmospora profundinema</name>
    <dbReference type="NCBI Taxonomy" id="1571184"/>
    <lineage>
        <taxon>Bacteria</taxon>
        <taxon>Bacillati</taxon>
        <taxon>Bacillota</taxon>
        <taxon>Bacilli</taxon>
        <taxon>Bacillales</taxon>
        <taxon>Thermoactinomycetaceae</taxon>
        <taxon>Desmospora</taxon>
    </lineage>
</organism>
<dbReference type="EMBL" id="JAVDQG010000003">
    <property type="protein sequence ID" value="MDR6225379.1"/>
    <property type="molecule type" value="Genomic_DNA"/>
</dbReference>
<keyword evidence="1" id="KW-1133">Transmembrane helix</keyword>
<dbReference type="Pfam" id="PF04474">
    <property type="entry name" value="DUF554"/>
    <property type="match status" value="1"/>
</dbReference>
<sequence length="99" mass="10457">MGVTVHFPLDLQPATLVYCVGPMAGVVSRSDCADGRLDYSLIGPKLLEPLVLQVTAVGGILIVAIGLKLLKGITIRVGDMLPALPAAAVVVWFQMMWLA</sequence>
<gene>
    <name evidence="2" type="ORF">JOE21_001377</name>
</gene>
<protein>
    <submittedName>
        <fullName evidence="2">Membrane protein YqgA involved in biofilm formation</fullName>
    </submittedName>
</protein>
<keyword evidence="1" id="KW-0812">Transmembrane</keyword>
<comment type="caution">
    <text evidence="2">The sequence shown here is derived from an EMBL/GenBank/DDBJ whole genome shotgun (WGS) entry which is preliminary data.</text>
</comment>
<name>A0ABU1IKS0_9BACL</name>
<keyword evidence="1" id="KW-0472">Membrane</keyword>
<feature type="transmembrane region" description="Helical" evidence="1">
    <location>
        <begin position="77"/>
        <end position="97"/>
    </location>
</feature>
<accession>A0ABU1IKS0</accession>